<protein>
    <recommendedName>
        <fullName evidence="3">Lanthionine synthetase C-like protein</fullName>
    </recommendedName>
</protein>
<proteinExistence type="predicted"/>
<accession>A0ABS4PYD5</accession>
<dbReference type="RefSeq" id="WP_209667468.1">
    <property type="nucleotide sequence ID" value="NZ_JAGGMS010000001.1"/>
</dbReference>
<comment type="caution">
    <text evidence="1">The sequence shown here is derived from an EMBL/GenBank/DDBJ whole genome shotgun (WGS) entry which is preliminary data.</text>
</comment>
<name>A0ABS4PYD5_9PSEU</name>
<gene>
    <name evidence="1" type="ORF">JOM49_005978</name>
</gene>
<dbReference type="EMBL" id="JAGGMS010000001">
    <property type="protein sequence ID" value="MBP2184452.1"/>
    <property type="molecule type" value="Genomic_DNA"/>
</dbReference>
<dbReference type="PRINTS" id="PR01950">
    <property type="entry name" value="LANCSUPER"/>
</dbReference>
<keyword evidence="2" id="KW-1185">Reference proteome</keyword>
<dbReference type="InterPro" id="IPR007822">
    <property type="entry name" value="LANC-like"/>
</dbReference>
<evidence type="ECO:0008006" key="3">
    <source>
        <dbReference type="Google" id="ProtNLM"/>
    </source>
</evidence>
<dbReference type="SMART" id="SM01260">
    <property type="entry name" value="LANC_like"/>
    <property type="match status" value="1"/>
</dbReference>
<reference evidence="1 2" key="1">
    <citation type="submission" date="2021-03" db="EMBL/GenBank/DDBJ databases">
        <title>Sequencing the genomes of 1000 actinobacteria strains.</title>
        <authorList>
            <person name="Klenk H.-P."/>
        </authorList>
    </citation>
    <scope>NUCLEOTIDE SEQUENCE [LARGE SCALE GENOMIC DNA]</scope>
    <source>
        <strain evidence="1 2">DSM 45510</strain>
    </source>
</reference>
<dbReference type="Gene3D" id="1.50.10.20">
    <property type="match status" value="1"/>
</dbReference>
<dbReference type="SUPFAM" id="SSF158745">
    <property type="entry name" value="LanC-like"/>
    <property type="match status" value="1"/>
</dbReference>
<dbReference type="PRINTS" id="PR01955">
    <property type="entry name" value="LANCFRANKIA"/>
</dbReference>
<evidence type="ECO:0000313" key="1">
    <source>
        <dbReference type="EMBL" id="MBP2184452.1"/>
    </source>
</evidence>
<dbReference type="Proteomes" id="UP000741013">
    <property type="component" value="Unassembled WGS sequence"/>
</dbReference>
<dbReference type="Pfam" id="PF05147">
    <property type="entry name" value="LANC_like"/>
    <property type="match status" value="1"/>
</dbReference>
<dbReference type="InterPro" id="IPR033889">
    <property type="entry name" value="LanC"/>
</dbReference>
<sequence>MTTYLVTELAERLADPARVVATTDAPGNALRMDTRDATLWSPAGLSDGHPALALLYAELSVDDPGLREQVHAHLRAALASTAPPAGGGLFGGIAAVAFAAHAAAEEAGGYQGMLAQLDEAVSRECRALAARDRARIADGLPIGGWSGYDVTSGIAGVGRHLLARHRSTGNPLVLNALEEVLATLVDIAVADDVEIQGQRVPAWWNHHDTAGITDEDSGHLNFGMAHGVTGPLALLALARQAGVTVARHDEAMLRILSLMRKWRLDDESGPFWPYSVTLDGPSPSGRYREVWCYGAAGIGRALFLAGTALGDEEWCETAHRALRGAFDIAFAGDSPIRDFGLCHGWAGLLQIASRMSFGTGDEYYAETADELAAQLEKAYDPEAPFGFRYDYPGSVRPLDRPGFLEGTAGIALALHTHATGEPPVTGWDAPLLIG</sequence>
<organism evidence="1 2">
    <name type="scientific">Amycolatopsis magusensis</name>
    <dbReference type="NCBI Taxonomy" id="882444"/>
    <lineage>
        <taxon>Bacteria</taxon>
        <taxon>Bacillati</taxon>
        <taxon>Actinomycetota</taxon>
        <taxon>Actinomycetes</taxon>
        <taxon>Pseudonocardiales</taxon>
        <taxon>Pseudonocardiaceae</taxon>
        <taxon>Amycolatopsis</taxon>
    </lineage>
</organism>
<evidence type="ECO:0000313" key="2">
    <source>
        <dbReference type="Proteomes" id="UP000741013"/>
    </source>
</evidence>
<dbReference type="CDD" id="cd04793">
    <property type="entry name" value="LanC"/>
    <property type="match status" value="1"/>
</dbReference>